<keyword evidence="4" id="KW-1185">Reference proteome</keyword>
<feature type="compositionally biased region" description="Basic and acidic residues" evidence="1">
    <location>
        <begin position="476"/>
        <end position="487"/>
    </location>
</feature>
<evidence type="ECO:0000313" key="4">
    <source>
        <dbReference type="Proteomes" id="UP001153069"/>
    </source>
</evidence>
<protein>
    <submittedName>
        <fullName evidence="3">Uncharacterized protein</fullName>
    </submittedName>
</protein>
<evidence type="ECO:0000256" key="2">
    <source>
        <dbReference type="SAM" id="Phobius"/>
    </source>
</evidence>
<reference evidence="3" key="1">
    <citation type="submission" date="2020-06" db="EMBL/GenBank/DDBJ databases">
        <authorList>
            <consortium name="Plant Systems Biology data submission"/>
        </authorList>
    </citation>
    <scope>NUCLEOTIDE SEQUENCE</scope>
    <source>
        <strain evidence="3">D6</strain>
    </source>
</reference>
<organism evidence="3 4">
    <name type="scientific">Seminavis robusta</name>
    <dbReference type="NCBI Taxonomy" id="568900"/>
    <lineage>
        <taxon>Eukaryota</taxon>
        <taxon>Sar</taxon>
        <taxon>Stramenopiles</taxon>
        <taxon>Ochrophyta</taxon>
        <taxon>Bacillariophyta</taxon>
        <taxon>Bacillariophyceae</taxon>
        <taxon>Bacillariophycidae</taxon>
        <taxon>Naviculales</taxon>
        <taxon>Naviculaceae</taxon>
        <taxon>Seminavis</taxon>
    </lineage>
</organism>
<sequence length="539" mass="60310">MVQVLSKSRRRGRLLRQTKGKKASKVSDGRAWGFRIGVVFLCVGFCVLVYHVGISFEAVQNFMGGNLQQTSELNITQTSVRIREPTAEDSSINQGQLHSTSTKKNVQQSDIVASATQQELTNPHKNEAISKIDANSPYEYRFAPQELQKIDSPWPNWSKCDPQSAFETVCHPRPATCTAIIDGVVNNHGIGNALLTTYLKEASESLEKQPDCAPIIKDKPVGKQDFKPGQFGFKLLDYVHEPTVVVQPSTKWRDQSSKCITYAITQPREAVSEKVRSIKEKYQQHPETSGKQYPLVAIQLRTGWSDEMRINQPGWDALGTCQDFLEQFPIEMSHHAVSDVALQDMLLDSAAAADRIFGGTQKWRLYVASDAPGIRKYVQHLLQSRVVGPVVWHEGHIGHNYAGARAADYNQKVETSVSAFTDLVIMSEADMLVSLSSKYPAAANLRAGGCPQRYTQFRGHPRHELADLGNVLHDAYRKDPNRPRNIHEQQSPENRWSPSLDDESKQKFFEKIPGGMDNPCTKAADPIRACFCLIKLSHK</sequence>
<evidence type="ECO:0000313" key="3">
    <source>
        <dbReference type="EMBL" id="CAB9509530.1"/>
    </source>
</evidence>
<name>A0A9N8HEN8_9STRA</name>
<dbReference type="AlphaFoldDB" id="A0A9N8HEN8"/>
<gene>
    <name evidence="3" type="ORF">SEMRO_393_G133640.2</name>
</gene>
<dbReference type="Gene3D" id="3.40.50.11350">
    <property type="match status" value="1"/>
</dbReference>
<keyword evidence="2" id="KW-1133">Transmembrane helix</keyword>
<comment type="caution">
    <text evidence="3">The sequence shown here is derived from an EMBL/GenBank/DDBJ whole genome shotgun (WGS) entry which is preliminary data.</text>
</comment>
<keyword evidence="2" id="KW-0812">Transmembrane</keyword>
<feature type="region of interest" description="Disordered" evidence="1">
    <location>
        <begin position="476"/>
        <end position="501"/>
    </location>
</feature>
<evidence type="ECO:0000256" key="1">
    <source>
        <dbReference type="SAM" id="MobiDB-lite"/>
    </source>
</evidence>
<dbReference type="Proteomes" id="UP001153069">
    <property type="component" value="Unassembled WGS sequence"/>
</dbReference>
<dbReference type="OrthoDB" id="56715at2759"/>
<feature type="compositionally biased region" description="Polar residues" evidence="1">
    <location>
        <begin position="88"/>
        <end position="107"/>
    </location>
</feature>
<accession>A0A9N8HEN8</accession>
<proteinExistence type="predicted"/>
<feature type="region of interest" description="Disordered" evidence="1">
    <location>
        <begin position="84"/>
        <end position="107"/>
    </location>
</feature>
<feature type="transmembrane region" description="Helical" evidence="2">
    <location>
        <begin position="32"/>
        <end position="53"/>
    </location>
</feature>
<keyword evidence="2" id="KW-0472">Membrane</keyword>
<dbReference type="EMBL" id="CAICTM010000392">
    <property type="protein sequence ID" value="CAB9509530.1"/>
    <property type="molecule type" value="Genomic_DNA"/>
</dbReference>
<feature type="compositionally biased region" description="Polar residues" evidence="1">
    <location>
        <begin position="488"/>
        <end position="497"/>
    </location>
</feature>